<organism evidence="14">
    <name type="scientific">Corethron hystrix</name>
    <dbReference type="NCBI Taxonomy" id="216773"/>
    <lineage>
        <taxon>Eukaryota</taxon>
        <taxon>Sar</taxon>
        <taxon>Stramenopiles</taxon>
        <taxon>Ochrophyta</taxon>
        <taxon>Bacillariophyta</taxon>
        <taxon>Coscinodiscophyceae</taxon>
        <taxon>Corethrophycidae</taxon>
        <taxon>Corethrales</taxon>
        <taxon>Corethraceae</taxon>
        <taxon>Corethron</taxon>
    </lineage>
</organism>
<comment type="similarity">
    <text evidence="1">Belongs to the protein kinase superfamily. RIO-type Ser/Thr kinase family.</text>
</comment>
<gene>
    <name evidence="14" type="ORF">CHYS00102_LOCUS7802</name>
</gene>
<evidence type="ECO:0000256" key="11">
    <source>
        <dbReference type="ARBA" id="ARBA00048679"/>
    </source>
</evidence>
<evidence type="ECO:0000256" key="8">
    <source>
        <dbReference type="ARBA" id="ARBA00022840"/>
    </source>
</evidence>
<keyword evidence="6" id="KW-0547">Nucleotide-binding</keyword>
<evidence type="ECO:0000313" key="14">
    <source>
        <dbReference type="EMBL" id="CAD8880616.1"/>
    </source>
</evidence>
<evidence type="ECO:0000259" key="13">
    <source>
        <dbReference type="SMART" id="SM00090"/>
    </source>
</evidence>
<dbReference type="Gene3D" id="3.30.200.20">
    <property type="entry name" value="Phosphorylase Kinase, domain 1"/>
    <property type="match status" value="1"/>
</dbReference>
<evidence type="ECO:0000256" key="7">
    <source>
        <dbReference type="ARBA" id="ARBA00022777"/>
    </source>
</evidence>
<dbReference type="GO" id="GO:0005524">
    <property type="term" value="F:ATP binding"/>
    <property type="evidence" value="ECO:0007669"/>
    <property type="project" value="UniProtKB-KW"/>
</dbReference>
<dbReference type="GO" id="GO:0004674">
    <property type="term" value="F:protein serine/threonine kinase activity"/>
    <property type="evidence" value="ECO:0007669"/>
    <property type="project" value="UniProtKB-KW"/>
</dbReference>
<dbReference type="InterPro" id="IPR000687">
    <property type="entry name" value="RIO_kinase"/>
</dbReference>
<feature type="region of interest" description="Disordered" evidence="12">
    <location>
        <begin position="1"/>
        <end position="31"/>
    </location>
</feature>
<evidence type="ECO:0000256" key="1">
    <source>
        <dbReference type="ARBA" id="ARBA00009196"/>
    </source>
</evidence>
<evidence type="ECO:0000256" key="12">
    <source>
        <dbReference type="SAM" id="MobiDB-lite"/>
    </source>
</evidence>
<keyword evidence="8" id="KW-0067">ATP-binding</keyword>
<evidence type="ECO:0000256" key="4">
    <source>
        <dbReference type="ARBA" id="ARBA00022679"/>
    </source>
</evidence>
<keyword evidence="3" id="KW-0723">Serine/threonine-protein kinase</keyword>
<name>A0A7S1BAY0_9STRA</name>
<feature type="compositionally biased region" description="Polar residues" evidence="12">
    <location>
        <begin position="21"/>
        <end position="31"/>
    </location>
</feature>
<protein>
    <recommendedName>
        <fullName evidence="2">non-specific serine/threonine protein kinase</fullName>
        <ecNumber evidence="2">2.7.11.1</ecNumber>
    </recommendedName>
</protein>
<evidence type="ECO:0000256" key="9">
    <source>
        <dbReference type="ARBA" id="ARBA00022842"/>
    </source>
</evidence>
<evidence type="ECO:0000256" key="3">
    <source>
        <dbReference type="ARBA" id="ARBA00022527"/>
    </source>
</evidence>
<comment type="catalytic activity">
    <reaction evidence="10">
        <text>L-threonyl-[protein] + ATP = O-phospho-L-threonyl-[protein] + ADP + H(+)</text>
        <dbReference type="Rhea" id="RHEA:46608"/>
        <dbReference type="Rhea" id="RHEA-COMP:11060"/>
        <dbReference type="Rhea" id="RHEA-COMP:11605"/>
        <dbReference type="ChEBI" id="CHEBI:15378"/>
        <dbReference type="ChEBI" id="CHEBI:30013"/>
        <dbReference type="ChEBI" id="CHEBI:30616"/>
        <dbReference type="ChEBI" id="CHEBI:61977"/>
        <dbReference type="ChEBI" id="CHEBI:456216"/>
        <dbReference type="EC" id="2.7.11.1"/>
    </reaction>
</comment>
<dbReference type="InterPro" id="IPR018934">
    <property type="entry name" value="RIO_dom"/>
</dbReference>
<dbReference type="InterPro" id="IPR011009">
    <property type="entry name" value="Kinase-like_dom_sf"/>
</dbReference>
<accession>A0A7S1BAY0</accession>
<dbReference type="InterPro" id="IPR051272">
    <property type="entry name" value="RIO-type_Ser/Thr_kinase"/>
</dbReference>
<feature type="domain" description="RIO kinase" evidence="13">
    <location>
        <begin position="231"/>
        <end position="504"/>
    </location>
</feature>
<dbReference type="Pfam" id="PF01163">
    <property type="entry name" value="RIO1"/>
    <property type="match status" value="2"/>
</dbReference>
<evidence type="ECO:0000256" key="10">
    <source>
        <dbReference type="ARBA" id="ARBA00047899"/>
    </source>
</evidence>
<evidence type="ECO:0000256" key="5">
    <source>
        <dbReference type="ARBA" id="ARBA00022723"/>
    </source>
</evidence>
<dbReference type="EC" id="2.7.11.1" evidence="2"/>
<dbReference type="Gene3D" id="1.10.510.10">
    <property type="entry name" value="Transferase(Phosphotransferase) domain 1"/>
    <property type="match status" value="1"/>
</dbReference>
<keyword evidence="4" id="KW-0808">Transferase</keyword>
<evidence type="ECO:0000256" key="6">
    <source>
        <dbReference type="ARBA" id="ARBA00022741"/>
    </source>
</evidence>
<dbReference type="PANTHER" id="PTHR45723">
    <property type="entry name" value="SERINE/THREONINE-PROTEIN KINASE RIO1"/>
    <property type="match status" value="1"/>
</dbReference>
<dbReference type="AlphaFoldDB" id="A0A7S1BAY0"/>
<sequence>MADERCNDDVVIEDNGKSAIAESSTAEPNNETFDDDFLLAQFLQAEEDSALLQRTAAACDGTTKDHDASYALALKLQEEEEMMLKRRQNHGRQCRVPKDPSDRSRVTVGYVPQASAKVHAPPPRRWGADDAEDFPALVGGEEDEDEYDSGFRLNNNSESKWARHDNNYIVGPNGEKRTKHDIILKGQSNAHRMGLSDETIVGDRAYNSFKNKLKKGMVKGVAAHGTGKAEKIGNIDTRQGALDTSTIELLRKAVNSGFISTLNGSVKEGKEAVVYHANGPDSSLGRGRDDVAVKVFKKIQEFRNRAEYVIGDSRYRNIQFTKKSKQDQLELWTEKEYRNLRRAHAAGVCCPTVIVFKKNILFMKFLGIQGVPWPRLKDISLPQGSKKWTHYYAQTMVAARRTYHCARLVHCDLSEYNLLLGPPAVEDNKTDEIENPEHNGKIPGCLNIPGHRQVIVIDWGQAVETTHPNATNYLKRDLEIVGVFFKQKGVSVLAEKDALEFILAVPESSIKNRSTSKDLAIDSEIERLDDEMDSKLSCEDDENDVLPSRRHGALELDDNKDYDDLIAQIAK</sequence>
<comment type="catalytic activity">
    <reaction evidence="11">
        <text>L-seryl-[protein] + ATP = O-phospho-L-seryl-[protein] + ADP + H(+)</text>
        <dbReference type="Rhea" id="RHEA:17989"/>
        <dbReference type="Rhea" id="RHEA-COMP:9863"/>
        <dbReference type="Rhea" id="RHEA-COMP:11604"/>
        <dbReference type="ChEBI" id="CHEBI:15378"/>
        <dbReference type="ChEBI" id="CHEBI:29999"/>
        <dbReference type="ChEBI" id="CHEBI:30616"/>
        <dbReference type="ChEBI" id="CHEBI:83421"/>
        <dbReference type="ChEBI" id="CHEBI:456216"/>
        <dbReference type="EC" id="2.7.11.1"/>
    </reaction>
</comment>
<keyword evidence="7" id="KW-0418">Kinase</keyword>
<dbReference type="SUPFAM" id="SSF56112">
    <property type="entry name" value="Protein kinase-like (PK-like)"/>
    <property type="match status" value="1"/>
</dbReference>
<keyword evidence="9" id="KW-0460">Magnesium</keyword>
<dbReference type="GO" id="GO:0046872">
    <property type="term" value="F:metal ion binding"/>
    <property type="evidence" value="ECO:0007669"/>
    <property type="project" value="UniProtKB-KW"/>
</dbReference>
<evidence type="ECO:0000256" key="2">
    <source>
        <dbReference type="ARBA" id="ARBA00012513"/>
    </source>
</evidence>
<dbReference type="SMART" id="SM00090">
    <property type="entry name" value="RIO"/>
    <property type="match status" value="1"/>
</dbReference>
<proteinExistence type="inferred from homology"/>
<reference evidence="14" key="1">
    <citation type="submission" date="2021-01" db="EMBL/GenBank/DDBJ databases">
        <authorList>
            <person name="Corre E."/>
            <person name="Pelletier E."/>
            <person name="Niang G."/>
            <person name="Scheremetjew M."/>
            <person name="Finn R."/>
            <person name="Kale V."/>
            <person name="Holt S."/>
            <person name="Cochrane G."/>
            <person name="Meng A."/>
            <person name="Brown T."/>
            <person name="Cohen L."/>
        </authorList>
    </citation>
    <scope>NUCLEOTIDE SEQUENCE</scope>
    <source>
        <strain evidence="14">308</strain>
    </source>
</reference>
<keyword evidence="5" id="KW-0479">Metal-binding</keyword>
<dbReference type="EMBL" id="HBFR01010828">
    <property type="protein sequence ID" value="CAD8880616.1"/>
    <property type="molecule type" value="Transcribed_RNA"/>
</dbReference>